<reference evidence="3" key="2">
    <citation type="submission" date="2015-01" db="EMBL/GenBank/DDBJ databases">
        <title>Evolutionary Origins and Diversification of the Mycorrhizal Mutualists.</title>
        <authorList>
            <consortium name="DOE Joint Genome Institute"/>
            <consortium name="Mycorrhizal Genomics Consortium"/>
            <person name="Kohler A."/>
            <person name="Kuo A."/>
            <person name="Nagy L.G."/>
            <person name="Floudas D."/>
            <person name="Copeland A."/>
            <person name="Barry K.W."/>
            <person name="Cichocki N."/>
            <person name="Veneault-Fourrey C."/>
            <person name="LaButti K."/>
            <person name="Lindquist E.A."/>
            <person name="Lipzen A."/>
            <person name="Lundell T."/>
            <person name="Morin E."/>
            <person name="Murat C."/>
            <person name="Riley R."/>
            <person name="Ohm R."/>
            <person name="Sun H."/>
            <person name="Tunlid A."/>
            <person name="Henrissat B."/>
            <person name="Grigoriev I.V."/>
            <person name="Hibbett D.S."/>
            <person name="Martin F."/>
        </authorList>
    </citation>
    <scope>NUCLEOTIDE SEQUENCE [LARGE SCALE GENOMIC DNA]</scope>
    <source>
        <strain evidence="3">Marx 270</strain>
    </source>
</reference>
<feature type="compositionally biased region" description="Polar residues" evidence="1">
    <location>
        <begin position="22"/>
        <end position="31"/>
    </location>
</feature>
<feature type="region of interest" description="Disordered" evidence="1">
    <location>
        <begin position="1"/>
        <end position="112"/>
    </location>
</feature>
<accession>A0A0C3JJF0</accession>
<organism evidence="2 3">
    <name type="scientific">Pisolithus tinctorius Marx 270</name>
    <dbReference type="NCBI Taxonomy" id="870435"/>
    <lineage>
        <taxon>Eukaryota</taxon>
        <taxon>Fungi</taxon>
        <taxon>Dikarya</taxon>
        <taxon>Basidiomycota</taxon>
        <taxon>Agaricomycotina</taxon>
        <taxon>Agaricomycetes</taxon>
        <taxon>Agaricomycetidae</taxon>
        <taxon>Boletales</taxon>
        <taxon>Sclerodermatineae</taxon>
        <taxon>Pisolithaceae</taxon>
        <taxon>Pisolithus</taxon>
    </lineage>
</organism>
<feature type="compositionally biased region" description="Low complexity" evidence="1">
    <location>
        <begin position="41"/>
        <end position="58"/>
    </location>
</feature>
<gene>
    <name evidence="2" type="ORF">M404DRAFT_22416</name>
</gene>
<dbReference type="InParanoid" id="A0A0C3JJF0"/>
<evidence type="ECO:0000313" key="3">
    <source>
        <dbReference type="Proteomes" id="UP000054217"/>
    </source>
</evidence>
<sequence length="350" mass="38239">MGPKRDASQNKDVSPPKRMRTAATSLATPASMSDEPAAPQTESPTTVSTTTSIASHPVPGEPPSSEEPDPTSMPSTGTLPSTSTSITTDGPMSHQSAASQSQDTAAPSQDLSSDNALHASTTITGTIGMLGPAPEPCHFDHDHVSTCPEPLLNHIKILSTYCNSDANTFGLRHILPTTTWGTTDPYEDRSKVLCNPSTNEPINIWLLGHITSTWFMKNGALDNNKYIAEMLISQTPSVLMTSVLAFYLSLHESSGQHIVSFKSLNNDIEILVQNNVFPINSTLCETNVHVKDYHFHIIFDHRRHQHQHSQASYLFIRIGPHGHPVHIWPENDLDPILDALTLYFNSLLPL</sequence>
<proteinExistence type="predicted"/>
<dbReference type="EMBL" id="KN831955">
    <property type="protein sequence ID" value="KIO09238.1"/>
    <property type="molecule type" value="Genomic_DNA"/>
</dbReference>
<evidence type="ECO:0000256" key="1">
    <source>
        <dbReference type="SAM" id="MobiDB-lite"/>
    </source>
</evidence>
<feature type="compositionally biased region" description="Low complexity" evidence="1">
    <location>
        <begin position="70"/>
        <end position="88"/>
    </location>
</feature>
<reference evidence="2 3" key="1">
    <citation type="submission" date="2014-04" db="EMBL/GenBank/DDBJ databases">
        <authorList>
            <consortium name="DOE Joint Genome Institute"/>
            <person name="Kuo A."/>
            <person name="Kohler A."/>
            <person name="Costa M.D."/>
            <person name="Nagy L.G."/>
            <person name="Floudas D."/>
            <person name="Copeland A."/>
            <person name="Barry K.W."/>
            <person name="Cichocki N."/>
            <person name="Veneault-Fourrey C."/>
            <person name="LaButti K."/>
            <person name="Lindquist E.A."/>
            <person name="Lipzen A."/>
            <person name="Lundell T."/>
            <person name="Morin E."/>
            <person name="Murat C."/>
            <person name="Sun H."/>
            <person name="Tunlid A."/>
            <person name="Henrissat B."/>
            <person name="Grigoriev I.V."/>
            <person name="Hibbett D.S."/>
            <person name="Martin F."/>
            <person name="Nordberg H.P."/>
            <person name="Cantor M.N."/>
            <person name="Hua S.X."/>
        </authorList>
    </citation>
    <scope>NUCLEOTIDE SEQUENCE [LARGE SCALE GENOMIC DNA]</scope>
    <source>
        <strain evidence="2 3">Marx 270</strain>
    </source>
</reference>
<dbReference type="Proteomes" id="UP000054217">
    <property type="component" value="Unassembled WGS sequence"/>
</dbReference>
<protein>
    <submittedName>
        <fullName evidence="2">Uncharacterized protein</fullName>
    </submittedName>
</protein>
<keyword evidence="3" id="KW-1185">Reference proteome</keyword>
<feature type="compositionally biased region" description="Low complexity" evidence="1">
    <location>
        <begin position="95"/>
        <end position="109"/>
    </location>
</feature>
<name>A0A0C3JJF0_PISTI</name>
<evidence type="ECO:0000313" key="2">
    <source>
        <dbReference type="EMBL" id="KIO09238.1"/>
    </source>
</evidence>
<dbReference type="HOGENOM" id="CLU_045158_0_0_1"/>
<dbReference type="AlphaFoldDB" id="A0A0C3JJF0"/>